<feature type="compositionally biased region" description="Basic and acidic residues" evidence="1">
    <location>
        <begin position="1"/>
        <end position="10"/>
    </location>
</feature>
<evidence type="ECO:0008006" key="4">
    <source>
        <dbReference type="Google" id="ProtNLM"/>
    </source>
</evidence>
<dbReference type="InterPro" id="IPR036047">
    <property type="entry name" value="F-box-like_dom_sf"/>
</dbReference>
<feature type="region of interest" description="Disordered" evidence="1">
    <location>
        <begin position="1"/>
        <end position="46"/>
    </location>
</feature>
<protein>
    <recommendedName>
        <fullName evidence="4">F-box domain-containing protein</fullName>
    </recommendedName>
</protein>
<dbReference type="SUPFAM" id="SSF81383">
    <property type="entry name" value="F-box domain"/>
    <property type="match status" value="1"/>
</dbReference>
<proteinExistence type="predicted"/>
<organism evidence="2 3">
    <name type="scientific">Apolygus lucorum</name>
    <name type="common">Small green plant bug</name>
    <name type="synonym">Lygocoris lucorum</name>
    <dbReference type="NCBI Taxonomy" id="248454"/>
    <lineage>
        <taxon>Eukaryota</taxon>
        <taxon>Metazoa</taxon>
        <taxon>Ecdysozoa</taxon>
        <taxon>Arthropoda</taxon>
        <taxon>Hexapoda</taxon>
        <taxon>Insecta</taxon>
        <taxon>Pterygota</taxon>
        <taxon>Neoptera</taxon>
        <taxon>Paraneoptera</taxon>
        <taxon>Hemiptera</taxon>
        <taxon>Heteroptera</taxon>
        <taxon>Panheteroptera</taxon>
        <taxon>Cimicomorpha</taxon>
        <taxon>Miridae</taxon>
        <taxon>Mirini</taxon>
        <taxon>Apolygus</taxon>
    </lineage>
</organism>
<feature type="compositionally biased region" description="Basic and acidic residues" evidence="1">
    <location>
        <begin position="645"/>
        <end position="654"/>
    </location>
</feature>
<accession>A0A8S9XP61</accession>
<dbReference type="OrthoDB" id="6656717at2759"/>
<feature type="compositionally biased region" description="Polar residues" evidence="1">
    <location>
        <begin position="133"/>
        <end position="150"/>
    </location>
</feature>
<evidence type="ECO:0000313" key="2">
    <source>
        <dbReference type="EMBL" id="KAF6210389.1"/>
    </source>
</evidence>
<dbReference type="EMBL" id="WIXP02000005">
    <property type="protein sequence ID" value="KAF6210389.1"/>
    <property type="molecule type" value="Genomic_DNA"/>
</dbReference>
<comment type="caution">
    <text evidence="2">The sequence shown here is derived from an EMBL/GenBank/DDBJ whole genome shotgun (WGS) entry which is preliminary data.</text>
</comment>
<dbReference type="Proteomes" id="UP000466442">
    <property type="component" value="Linkage Group LG5"/>
</dbReference>
<reference evidence="2" key="1">
    <citation type="journal article" date="2021" name="Mol. Ecol. Resour.">
        <title>Apolygus lucorum genome provides insights into omnivorousness and mesophyll feeding.</title>
        <authorList>
            <person name="Liu Y."/>
            <person name="Liu H."/>
            <person name="Wang H."/>
            <person name="Huang T."/>
            <person name="Liu B."/>
            <person name="Yang B."/>
            <person name="Yin L."/>
            <person name="Li B."/>
            <person name="Zhang Y."/>
            <person name="Zhang S."/>
            <person name="Jiang F."/>
            <person name="Zhang X."/>
            <person name="Ren Y."/>
            <person name="Wang B."/>
            <person name="Wang S."/>
            <person name="Lu Y."/>
            <person name="Wu K."/>
            <person name="Fan W."/>
            <person name="Wang G."/>
        </authorList>
    </citation>
    <scope>NUCLEOTIDE SEQUENCE</scope>
    <source>
        <strain evidence="2">12Hb</strain>
    </source>
</reference>
<dbReference type="AlphaFoldDB" id="A0A8S9XP61"/>
<feature type="region of interest" description="Disordered" evidence="1">
    <location>
        <begin position="133"/>
        <end position="244"/>
    </location>
</feature>
<sequence>MSGRQKEWKDGPLVPDPLSRQVRERAERTAEQLRSLPDGQVNTALPAGNPLERLEEVASLLRYATCSELTAVRLASGQAALKGILELAQWIPIYQRIAEERDALLERQSDWHDEREALDGDRQAAWDALNDITAQGPSESPAAQTTNPVPTEQPAVEPPAARTTDAVAPELMSSPLGPAFSPLTPSGDRPATPGAVFPSPAGPSKTTRPRSATPPSRSESPKSNGEEDAEWFPEPCPEPRRLLRDTSPIATRHSLMVRLTRKIKKRTLACLNQLSKFKIIVLGAFCKFEMAKLLVLPSQKSASSATIDCTKTGSTLNSAPFEIFILSNSHLELIFSYLSFHELMGVRSVCRWFYFVVGAIMNRKLKYLTKEVEDELSAEKYRRHPSETRLKVMSVMISELRILDAHCLDYINGSMFYFYGGMILDMMDYILGQTDSDQNADDVMTDVSELFMLVDRFLNVFDAVTEPVLLDRSYHLPFSWFGKKLLDVLDAYSCMEHFVAVEPLKDGAHIKWTGKYTAVPVHSLLPPPILVNTTEGAKQDMDSLLKFVRNHVRWNNILDIIKTSRDRDVPKRFEKRIHLEENHNCSESSTASKQRIISEKSFMGDDQSSDIRRLEINVGLFAHEIFAPTRFKELVEMLSNLGRSSEEDISRSDDVTQSTEPLPPQKHDYELDLTMEMTYKEGSVARTSTLQVCHIDNVCYIASSTTLLS</sequence>
<feature type="region of interest" description="Disordered" evidence="1">
    <location>
        <begin position="645"/>
        <end position="666"/>
    </location>
</feature>
<evidence type="ECO:0000313" key="3">
    <source>
        <dbReference type="Proteomes" id="UP000466442"/>
    </source>
</evidence>
<keyword evidence="3" id="KW-1185">Reference proteome</keyword>
<evidence type="ECO:0000256" key="1">
    <source>
        <dbReference type="SAM" id="MobiDB-lite"/>
    </source>
</evidence>
<feature type="compositionally biased region" description="Basic and acidic residues" evidence="1">
    <location>
        <begin position="21"/>
        <end position="31"/>
    </location>
</feature>
<name>A0A8S9XP61_APOLU</name>
<feature type="compositionally biased region" description="Polar residues" evidence="1">
    <location>
        <begin position="204"/>
        <end position="223"/>
    </location>
</feature>
<gene>
    <name evidence="2" type="ORF">GE061_013493</name>
</gene>